<sequence>MDTTVKNKDKKKNIMKRFGIENLLFADYKDYNYEVLKKKIKIRIASIDFSIDLLFSNEDINRLIEKLYEICRENNLSMFILIGSYLNNYQLYKDMGMFFYNSDVNKDDLVNALLVNEDIKLSKKGSKNITWNSDSKNIDTFQIYMESERANEDVSSDNPRKKEKEEITNEYIQNEILETYDIFSKVYESSDNLSFVDSEEDTSSKNLEDSKKKNVLSLAVHNIINIYPNNERNREFKKYKKKKIEEKRKKEFEEEKKITEEKKKIYEEKRQKKLEIYKIEKKKKKLIEKEKYNKENIEYNYETISNYFEYLMKNGMHSDLYFSFHDLYISPMRLYYFANINVDQIYYLDLSRKWLSDNYVPVILELCSRKKIKILNLSYNKITFSALIYFSRFLSENKSVFCLNLESNDLTNDGNNFEEMNTFFDSIKNNKAIKMLNLANTNMNKNNGDALCHLLETNKAIIEMNFEDNYFTCDQNCRIIEYLIRNKNTWIKQAEVEKEENDKMEKEESYMRAYLMSVESSIIEIENKERRKNLNKMIYVNMWREEIKEKEKNEEAIHESLEKEHEKRIKSSRRKKKKKKKK</sequence>
<dbReference type="InterPro" id="IPR032675">
    <property type="entry name" value="LRR_dom_sf"/>
</dbReference>
<proteinExistence type="predicted"/>
<feature type="coiled-coil region" evidence="2">
    <location>
        <begin position="236"/>
        <end position="269"/>
    </location>
</feature>
<reference evidence="6" key="3">
    <citation type="submission" date="2016-05" db="EMBL/GenBank/DDBJ databases">
        <authorList>
            <person name="Naeem Raeece"/>
        </authorList>
    </citation>
    <scope>NUCLEOTIDE SEQUENCE [LARGE SCALE GENOMIC DNA]</scope>
</reference>
<evidence type="ECO:0000313" key="4">
    <source>
        <dbReference type="EMBL" id="SBT47209.1"/>
    </source>
</evidence>
<feature type="compositionally biased region" description="Basic residues" evidence="3">
    <location>
        <begin position="570"/>
        <end position="582"/>
    </location>
</feature>
<name>A0A1A9AJ89_PLAOA</name>
<dbReference type="Gene3D" id="3.10.310.20">
    <property type="entry name" value="DHHA2 domain"/>
    <property type="match status" value="1"/>
</dbReference>
<keyword evidence="7" id="KW-1185">Reference proteome</keyword>
<reference evidence="5" key="1">
    <citation type="submission" date="2016-05" db="EMBL/GenBank/DDBJ databases">
        <authorList>
            <person name="Lavstsen T."/>
            <person name="Jespersen J.S."/>
        </authorList>
    </citation>
    <scope>NUCLEOTIDE SEQUENCE [LARGE SCALE GENOMIC DNA]</scope>
</reference>
<dbReference type="AlphaFoldDB" id="A0A1A9AJ89"/>
<keyword evidence="2" id="KW-0175">Coiled coil</keyword>
<evidence type="ECO:0000313" key="7">
    <source>
        <dbReference type="Proteomes" id="UP000078555"/>
    </source>
</evidence>
<protein>
    <submittedName>
        <fullName evidence="5">Uncharacterized protein</fullName>
    </submittedName>
</protein>
<dbReference type="InterPro" id="IPR038222">
    <property type="entry name" value="DHHA2_dom_sf"/>
</dbReference>
<feature type="compositionally biased region" description="Basic and acidic residues" evidence="3">
    <location>
        <begin position="551"/>
        <end position="569"/>
    </location>
</feature>
<gene>
    <name evidence="5" type="ORF">POVWA1_077760</name>
    <name evidence="4" type="ORF">POVWA2_053590</name>
</gene>
<reference evidence="7" key="2">
    <citation type="submission" date="2016-05" db="EMBL/GenBank/DDBJ databases">
        <authorList>
            <person name="Naeem R."/>
        </authorList>
    </citation>
    <scope>NUCLEOTIDE SEQUENCE [LARGE SCALE GENOMIC DNA]</scope>
</reference>
<evidence type="ECO:0000256" key="1">
    <source>
        <dbReference type="ARBA" id="ARBA00022737"/>
    </source>
</evidence>
<dbReference type="InterPro" id="IPR052201">
    <property type="entry name" value="LRR-containing_regulator"/>
</dbReference>
<evidence type="ECO:0000313" key="6">
    <source>
        <dbReference type="Proteomes" id="UP000078550"/>
    </source>
</evidence>
<dbReference type="Proteomes" id="UP000078550">
    <property type="component" value="Unassembled WGS sequence"/>
</dbReference>
<evidence type="ECO:0000256" key="3">
    <source>
        <dbReference type="SAM" id="MobiDB-lite"/>
    </source>
</evidence>
<accession>A0A1A9AJ89</accession>
<evidence type="ECO:0000313" key="5">
    <source>
        <dbReference type="EMBL" id="SBT56685.1"/>
    </source>
</evidence>
<keyword evidence="1" id="KW-0677">Repeat</keyword>
<dbReference type="PANTHER" id="PTHR24111">
    <property type="entry name" value="LEUCINE-RICH REPEAT-CONTAINING PROTEIN 34"/>
    <property type="match status" value="1"/>
</dbReference>
<dbReference type="SUPFAM" id="SSF52047">
    <property type="entry name" value="RNI-like"/>
    <property type="match status" value="1"/>
</dbReference>
<evidence type="ECO:0000256" key="2">
    <source>
        <dbReference type="SAM" id="Coils"/>
    </source>
</evidence>
<dbReference type="Proteomes" id="UP000078555">
    <property type="component" value="Unassembled WGS sequence"/>
</dbReference>
<dbReference type="EMBL" id="FLRE01000187">
    <property type="protein sequence ID" value="SBT47209.1"/>
    <property type="molecule type" value="Genomic_DNA"/>
</dbReference>
<organism evidence="5 7">
    <name type="scientific">Plasmodium ovale wallikeri</name>
    <dbReference type="NCBI Taxonomy" id="864142"/>
    <lineage>
        <taxon>Eukaryota</taxon>
        <taxon>Sar</taxon>
        <taxon>Alveolata</taxon>
        <taxon>Apicomplexa</taxon>
        <taxon>Aconoidasida</taxon>
        <taxon>Haemosporida</taxon>
        <taxon>Plasmodiidae</taxon>
        <taxon>Plasmodium</taxon>
        <taxon>Plasmodium (Plasmodium)</taxon>
    </lineage>
</organism>
<dbReference type="Gene3D" id="3.80.10.10">
    <property type="entry name" value="Ribonuclease Inhibitor"/>
    <property type="match status" value="1"/>
</dbReference>
<dbReference type="EMBL" id="FLRD01001153">
    <property type="protein sequence ID" value="SBT56685.1"/>
    <property type="molecule type" value="Genomic_DNA"/>
</dbReference>
<dbReference type="PANTHER" id="PTHR24111:SF0">
    <property type="entry name" value="LEUCINE-RICH REPEAT-CONTAINING PROTEIN"/>
    <property type="match status" value="1"/>
</dbReference>
<feature type="region of interest" description="Disordered" evidence="3">
    <location>
        <begin position="551"/>
        <end position="582"/>
    </location>
</feature>